<dbReference type="Gene3D" id="2.30.42.10">
    <property type="match status" value="1"/>
</dbReference>
<evidence type="ECO:0000259" key="1">
    <source>
        <dbReference type="SMART" id="SM00228"/>
    </source>
</evidence>
<sequence length="800" mass="89845">MVKYAQHGNLKLRVLGYIVIGFVLASCQKTPHRIYVKSEYPDSSLSTNTAHVPTIQHALDSVARLNMDGIKGSIEILLSPGTHYLEAPLELTSAHSGTNEYPLTIQPTGDSEVIISGAQRLDLEWVQIKDSLWQTNLEAALDFDQLYINGQKQIRARYPNCDTTVLVYNGYAADAIAPTRTLGWNNPETGILHAMHVAEWGDYHYQITGSDKKGNVTLEGGFQNNRQMGMHPEYRYVENIREELDAPGEWFYDQNTGRLSFIRPHGLNMDSLEVEIPILENLIKITGTSDAPVQNIVWQHCTFRHTRHTFMKTNEPLLRSDWMIHRGGAIFLEGTENIRFENNFLDQVGGNGIFISGYNRRAMISGNRIRKPGASGVCLVGRPEAVRSPSLEYHEFVDWQKLDRTTGPKDNTYPLDCIVRDNLIHDIGRVEKQVAGIQISMAMGITASHNSIYNTPRAGINIGDGTWGGHVIEYNDVFNTVLETGDHGAFNSWGRDRFWHPNRSTMNTMVKEDPSLILLDAVDTTVIRNNRFRCDHGWDIDLDDGSSNYHIYNNLCLNGGIKLREGFYRTVENNIMINNSFHPHVWFENSHDIFRHNIVSTRYKPIRVSDWGDQIDYNLLPDSSALAFSQKLGLDQHSLYGAPQYIDPKSGNFKVSTKSPALQVGFVNFSMDEFGVFSPDLKKLAQSPEIPVLYPVGKEDAGATFEFLGAQVKKLQGAGERSATGMDGERGILVLKTPTGSLAGTQGLIQGDVILALNNQETNSMRQLLEAYQGERWKGNVDLTVFRNQSPMKLNVTLRK</sequence>
<dbReference type="Proteomes" id="UP000753961">
    <property type="component" value="Unassembled WGS sequence"/>
</dbReference>
<dbReference type="PROSITE" id="PS51257">
    <property type="entry name" value="PROKAR_LIPOPROTEIN"/>
    <property type="match status" value="1"/>
</dbReference>
<dbReference type="InterPro" id="IPR012334">
    <property type="entry name" value="Pectin_lyas_fold"/>
</dbReference>
<dbReference type="SUPFAM" id="SSF50156">
    <property type="entry name" value="PDZ domain-like"/>
    <property type="match status" value="1"/>
</dbReference>
<dbReference type="SUPFAM" id="SSF51126">
    <property type="entry name" value="Pectin lyase-like"/>
    <property type="match status" value="1"/>
</dbReference>
<dbReference type="Gene3D" id="2.160.20.10">
    <property type="entry name" value="Single-stranded right-handed beta-helix, Pectin lyase-like"/>
    <property type="match status" value="2"/>
</dbReference>
<evidence type="ECO:0000313" key="2">
    <source>
        <dbReference type="EMBL" id="MBY5956759.1"/>
    </source>
</evidence>
<dbReference type="EMBL" id="JAHVHU010000002">
    <property type="protein sequence ID" value="MBY5956759.1"/>
    <property type="molecule type" value="Genomic_DNA"/>
</dbReference>
<dbReference type="Pfam" id="PF13180">
    <property type="entry name" value="PDZ_2"/>
    <property type="match status" value="1"/>
</dbReference>
<dbReference type="AlphaFoldDB" id="A0A953LBL1"/>
<gene>
    <name evidence="2" type="ORF">KUV50_01335</name>
</gene>
<feature type="domain" description="PDZ" evidence="1">
    <location>
        <begin position="706"/>
        <end position="789"/>
    </location>
</feature>
<dbReference type="SMART" id="SM00228">
    <property type="entry name" value="PDZ"/>
    <property type="match status" value="1"/>
</dbReference>
<accession>A0A953LBL1</accession>
<proteinExistence type="predicted"/>
<protein>
    <submittedName>
        <fullName evidence="2">Right-handed parallel beta-helix repeat-containing protein</fullName>
    </submittedName>
</protein>
<dbReference type="InterPro" id="IPR001478">
    <property type="entry name" value="PDZ"/>
</dbReference>
<dbReference type="PANTHER" id="PTHR36453">
    <property type="entry name" value="SECRETED PROTEIN-RELATED"/>
    <property type="match status" value="1"/>
</dbReference>
<dbReference type="PANTHER" id="PTHR36453:SF1">
    <property type="entry name" value="RIGHT HANDED BETA HELIX DOMAIN-CONTAINING PROTEIN"/>
    <property type="match status" value="1"/>
</dbReference>
<dbReference type="InterPro" id="IPR036034">
    <property type="entry name" value="PDZ_sf"/>
</dbReference>
<dbReference type="InterPro" id="IPR006626">
    <property type="entry name" value="PbH1"/>
</dbReference>
<evidence type="ECO:0000313" key="3">
    <source>
        <dbReference type="Proteomes" id="UP000753961"/>
    </source>
</evidence>
<dbReference type="RefSeq" id="WP_222578280.1">
    <property type="nucleotide sequence ID" value="NZ_JAHVHU010000002.1"/>
</dbReference>
<dbReference type="SMART" id="SM00710">
    <property type="entry name" value="PbH1"/>
    <property type="match status" value="5"/>
</dbReference>
<organism evidence="2 3">
    <name type="scientific">Membranihabitans marinus</name>
    <dbReference type="NCBI Taxonomy" id="1227546"/>
    <lineage>
        <taxon>Bacteria</taxon>
        <taxon>Pseudomonadati</taxon>
        <taxon>Bacteroidota</taxon>
        <taxon>Saprospiria</taxon>
        <taxon>Saprospirales</taxon>
        <taxon>Saprospiraceae</taxon>
        <taxon>Membranihabitans</taxon>
    </lineage>
</organism>
<name>A0A953LBL1_9BACT</name>
<reference evidence="2" key="1">
    <citation type="submission" date="2021-06" db="EMBL/GenBank/DDBJ databases">
        <title>44 bacteria genomes isolated from Dapeng, Shenzhen.</title>
        <authorList>
            <person name="Zheng W."/>
            <person name="Yu S."/>
            <person name="Huang Y."/>
        </authorList>
    </citation>
    <scope>NUCLEOTIDE SEQUENCE</scope>
    <source>
        <strain evidence="2">DP5N28-2</strain>
    </source>
</reference>
<keyword evidence="3" id="KW-1185">Reference proteome</keyword>
<comment type="caution">
    <text evidence="2">The sequence shown here is derived from an EMBL/GenBank/DDBJ whole genome shotgun (WGS) entry which is preliminary data.</text>
</comment>
<dbReference type="InterPro" id="IPR011050">
    <property type="entry name" value="Pectin_lyase_fold/virulence"/>
</dbReference>